<name>A0A1H9LIJ8_FLAFI</name>
<dbReference type="EMBL" id="FOFZ01000007">
    <property type="protein sequence ID" value="SER10945.1"/>
    <property type="molecule type" value="Genomic_DNA"/>
</dbReference>
<gene>
    <name evidence="1" type="ORF">SAMN05444355_10737</name>
</gene>
<organism evidence="1 2">
    <name type="scientific">Flavobacterium frigoris</name>
    <dbReference type="NCBI Taxonomy" id="229204"/>
    <lineage>
        <taxon>Bacteria</taxon>
        <taxon>Pseudomonadati</taxon>
        <taxon>Bacteroidota</taxon>
        <taxon>Flavobacteriia</taxon>
        <taxon>Flavobacteriales</taxon>
        <taxon>Flavobacteriaceae</taxon>
        <taxon>Flavobacterium</taxon>
    </lineage>
</organism>
<dbReference type="RefSeq" id="WP_175460277.1">
    <property type="nucleotide sequence ID" value="NZ_CBCRVS010000005.1"/>
</dbReference>
<proteinExistence type="predicted"/>
<keyword evidence="2" id="KW-1185">Reference proteome</keyword>
<dbReference type="Proteomes" id="UP000183658">
    <property type="component" value="Unassembled WGS sequence"/>
</dbReference>
<reference evidence="2" key="1">
    <citation type="submission" date="2016-10" db="EMBL/GenBank/DDBJ databases">
        <authorList>
            <person name="Varghese N."/>
            <person name="Submissions S."/>
        </authorList>
    </citation>
    <scope>NUCLEOTIDE SEQUENCE [LARGE SCALE GENOMIC DNA]</scope>
    <source>
        <strain evidence="2">DSM 15719</strain>
    </source>
</reference>
<evidence type="ECO:0000313" key="1">
    <source>
        <dbReference type="EMBL" id="SER10945.1"/>
    </source>
</evidence>
<dbReference type="AlphaFoldDB" id="A0A1H9LIJ8"/>
<sequence>MLKIYNPTQRILIVKNKKGKIVKAYGGAIATEYWHKHLNKIATNSIN</sequence>
<evidence type="ECO:0000313" key="2">
    <source>
        <dbReference type="Proteomes" id="UP000183658"/>
    </source>
</evidence>
<protein>
    <submittedName>
        <fullName evidence="1">Uncharacterized protein</fullName>
    </submittedName>
</protein>
<accession>A0A1H9LIJ8</accession>